<dbReference type="RefSeq" id="WP_143004140.1">
    <property type="nucleotide sequence ID" value="NZ_FMUN01000006.1"/>
</dbReference>
<protein>
    <recommendedName>
        <fullName evidence="5">Secreted protein</fullName>
    </recommendedName>
</protein>
<feature type="chain" id="PRO_5010367141" description="Secreted protein" evidence="2">
    <location>
        <begin position="29"/>
        <end position="100"/>
    </location>
</feature>
<reference evidence="4" key="1">
    <citation type="submission" date="2016-10" db="EMBL/GenBank/DDBJ databases">
        <authorList>
            <person name="Varghese N."/>
        </authorList>
    </citation>
    <scope>NUCLEOTIDE SEQUENCE [LARGE SCALE GENOMIC DNA]</scope>
    <source>
        <strain evidence="4">HL 19</strain>
    </source>
</reference>
<evidence type="ECO:0000313" key="3">
    <source>
        <dbReference type="EMBL" id="SCY46054.1"/>
    </source>
</evidence>
<feature type="region of interest" description="Disordered" evidence="1">
    <location>
        <begin position="29"/>
        <end position="100"/>
    </location>
</feature>
<dbReference type="STRING" id="381306.AN478_06075"/>
<organism evidence="3 4">
    <name type="scientific">Thiohalorhabdus denitrificans</name>
    <dbReference type="NCBI Taxonomy" id="381306"/>
    <lineage>
        <taxon>Bacteria</taxon>
        <taxon>Pseudomonadati</taxon>
        <taxon>Pseudomonadota</taxon>
        <taxon>Gammaproteobacteria</taxon>
        <taxon>Thiohalorhabdales</taxon>
        <taxon>Thiohalorhabdaceae</taxon>
        <taxon>Thiohalorhabdus</taxon>
    </lineage>
</organism>
<evidence type="ECO:0000256" key="1">
    <source>
        <dbReference type="SAM" id="MobiDB-lite"/>
    </source>
</evidence>
<evidence type="ECO:0000256" key="2">
    <source>
        <dbReference type="SAM" id="SignalP"/>
    </source>
</evidence>
<proteinExistence type="predicted"/>
<keyword evidence="4" id="KW-1185">Reference proteome</keyword>
<keyword evidence="2" id="KW-0732">Signal</keyword>
<gene>
    <name evidence="3" type="ORF">SAMN05661077_2162</name>
</gene>
<evidence type="ECO:0008006" key="5">
    <source>
        <dbReference type="Google" id="ProtNLM"/>
    </source>
</evidence>
<accession>A0A1G5G3H3</accession>
<evidence type="ECO:0000313" key="4">
    <source>
        <dbReference type="Proteomes" id="UP000183104"/>
    </source>
</evidence>
<dbReference type="AlphaFoldDB" id="A0A1G5G3H3"/>
<dbReference type="Proteomes" id="UP000183104">
    <property type="component" value="Unassembled WGS sequence"/>
</dbReference>
<dbReference type="EMBL" id="FMUN01000006">
    <property type="protein sequence ID" value="SCY46054.1"/>
    <property type="molecule type" value="Genomic_DNA"/>
</dbReference>
<feature type="signal peptide" evidence="2">
    <location>
        <begin position="1"/>
        <end position="28"/>
    </location>
</feature>
<name>A0A1G5G3H3_9GAMM</name>
<sequence>MQGAIRSHAGPVLLTALLGLLCAGPALAEESGGGNPFLAEAGGENGDDKADKANGAEDSGERGSEDRCGGGWAGKADSDPMEPDPDEQMGKCGRCFGGDE</sequence>
<feature type="compositionally biased region" description="Basic and acidic residues" evidence="1">
    <location>
        <begin position="46"/>
        <end position="68"/>
    </location>
</feature>